<evidence type="ECO:0000256" key="3">
    <source>
        <dbReference type="SAM" id="Phobius"/>
    </source>
</evidence>
<keyword evidence="5" id="KW-1185">Reference proteome</keyword>
<keyword evidence="3" id="KW-0472">Membrane</keyword>
<evidence type="ECO:0000256" key="1">
    <source>
        <dbReference type="SAM" id="Coils"/>
    </source>
</evidence>
<feature type="coiled-coil region" evidence="1">
    <location>
        <begin position="93"/>
        <end position="182"/>
    </location>
</feature>
<feature type="transmembrane region" description="Helical" evidence="3">
    <location>
        <begin position="12"/>
        <end position="33"/>
    </location>
</feature>
<evidence type="ECO:0000313" key="4">
    <source>
        <dbReference type="EMBL" id="GAA0742563.1"/>
    </source>
</evidence>
<organism evidence="4 5">
    <name type="scientific">Ideonella azotifigens</name>
    <dbReference type="NCBI Taxonomy" id="513160"/>
    <lineage>
        <taxon>Bacteria</taxon>
        <taxon>Pseudomonadati</taxon>
        <taxon>Pseudomonadota</taxon>
        <taxon>Betaproteobacteria</taxon>
        <taxon>Burkholderiales</taxon>
        <taxon>Sphaerotilaceae</taxon>
        <taxon>Ideonella</taxon>
    </lineage>
</organism>
<evidence type="ECO:0000313" key="5">
    <source>
        <dbReference type="Proteomes" id="UP001500279"/>
    </source>
</evidence>
<proteinExistence type="predicted"/>
<reference evidence="4 5" key="1">
    <citation type="journal article" date="2019" name="Int. J. Syst. Evol. Microbiol.">
        <title>The Global Catalogue of Microorganisms (GCM) 10K type strain sequencing project: providing services to taxonomists for standard genome sequencing and annotation.</title>
        <authorList>
            <consortium name="The Broad Institute Genomics Platform"/>
            <consortium name="The Broad Institute Genome Sequencing Center for Infectious Disease"/>
            <person name="Wu L."/>
            <person name="Ma J."/>
        </authorList>
    </citation>
    <scope>NUCLEOTIDE SEQUENCE [LARGE SCALE GENOMIC DNA]</scope>
    <source>
        <strain evidence="4 5">JCM 15503</strain>
    </source>
</reference>
<accession>A0ABN1JM11</accession>
<feature type="compositionally biased region" description="Low complexity" evidence="2">
    <location>
        <begin position="41"/>
        <end position="58"/>
    </location>
</feature>
<name>A0ABN1JM11_9BURK</name>
<comment type="caution">
    <text evidence="4">The sequence shown here is derived from an EMBL/GenBank/DDBJ whole genome shotgun (WGS) entry which is preliminary data.</text>
</comment>
<protein>
    <submittedName>
        <fullName evidence="4">Uncharacterized protein</fullName>
    </submittedName>
</protein>
<keyword evidence="3" id="KW-1133">Transmembrane helix</keyword>
<feature type="compositionally biased region" description="Pro residues" evidence="2">
    <location>
        <begin position="211"/>
        <end position="220"/>
    </location>
</feature>
<dbReference type="EMBL" id="BAAAEW010000004">
    <property type="protein sequence ID" value="GAA0742563.1"/>
    <property type="molecule type" value="Genomic_DNA"/>
</dbReference>
<feature type="region of interest" description="Disordered" evidence="2">
    <location>
        <begin position="40"/>
        <end position="89"/>
    </location>
</feature>
<dbReference type="Proteomes" id="UP001500279">
    <property type="component" value="Unassembled WGS sequence"/>
</dbReference>
<feature type="region of interest" description="Disordered" evidence="2">
    <location>
        <begin position="187"/>
        <end position="226"/>
    </location>
</feature>
<sequence length="226" mass="24022">MARVGLMADVPAWYWQVLGAICGLGLGLVLGALHKRRSSKGSAAGAPRAQAAGPSSTVPLPPRPSRPPGATGMAPAAAAQPAAGEAGPSQRLLEKLRETNLDLNAKLRAATDQHARDILERSQTQQSDQMRHERQLEELRQAHSSELSHLMSAMVEQVDAMQREHAAQVHTLEGEIERLKRASQTSAEAAASEALTRPVTMTMGGDMRPLPAAPPGPPTRPRSSSH</sequence>
<gene>
    <name evidence="4" type="ORF">GCM10009107_06220</name>
</gene>
<keyword evidence="3" id="KW-0812">Transmembrane</keyword>
<evidence type="ECO:0000256" key="2">
    <source>
        <dbReference type="SAM" id="MobiDB-lite"/>
    </source>
</evidence>
<keyword evidence="1" id="KW-0175">Coiled coil</keyword>
<feature type="compositionally biased region" description="Low complexity" evidence="2">
    <location>
        <begin position="68"/>
        <end position="88"/>
    </location>
</feature>